<evidence type="ECO:0000313" key="3">
    <source>
        <dbReference type="Proteomes" id="UP001476798"/>
    </source>
</evidence>
<feature type="signal peptide" evidence="1">
    <location>
        <begin position="1"/>
        <end position="21"/>
    </location>
</feature>
<organism evidence="2 3">
    <name type="scientific">Goodea atripinnis</name>
    <dbReference type="NCBI Taxonomy" id="208336"/>
    <lineage>
        <taxon>Eukaryota</taxon>
        <taxon>Metazoa</taxon>
        <taxon>Chordata</taxon>
        <taxon>Craniata</taxon>
        <taxon>Vertebrata</taxon>
        <taxon>Euteleostomi</taxon>
        <taxon>Actinopterygii</taxon>
        <taxon>Neopterygii</taxon>
        <taxon>Teleostei</taxon>
        <taxon>Neoteleostei</taxon>
        <taxon>Acanthomorphata</taxon>
        <taxon>Ovalentaria</taxon>
        <taxon>Atherinomorphae</taxon>
        <taxon>Cyprinodontiformes</taxon>
        <taxon>Goodeidae</taxon>
        <taxon>Goodea</taxon>
    </lineage>
</organism>
<name>A0ABV0MGD5_9TELE</name>
<feature type="chain" id="PRO_5046907335" evidence="1">
    <location>
        <begin position="22"/>
        <end position="170"/>
    </location>
</feature>
<proteinExistence type="predicted"/>
<dbReference type="Proteomes" id="UP001476798">
    <property type="component" value="Unassembled WGS sequence"/>
</dbReference>
<dbReference type="EMBL" id="JAHRIO010000459">
    <property type="protein sequence ID" value="MEQ2158077.1"/>
    <property type="molecule type" value="Genomic_DNA"/>
</dbReference>
<sequence>MQHFYCCVFVLLNLAFKICVGGTKLGGQVDSPKKGQIVSSKLWPGISLKLVFKIPQSVVLLPKVNEKTKQMQCLQESRGVYPSATKPPSSIQHYLKSPQSHSQASQCLLSTFLPVNSATQRMTFVSNVGCTHLTVSQSPLRRDRLPCVFHVGLSVEEKELLKTISQTLNT</sequence>
<keyword evidence="3" id="KW-1185">Reference proteome</keyword>
<accession>A0ABV0MGD5</accession>
<comment type="caution">
    <text evidence="2">The sequence shown here is derived from an EMBL/GenBank/DDBJ whole genome shotgun (WGS) entry which is preliminary data.</text>
</comment>
<keyword evidence="1" id="KW-0732">Signal</keyword>
<gene>
    <name evidence="2" type="ORF">GOODEAATRI_008560</name>
</gene>
<protein>
    <submittedName>
        <fullName evidence="2">Uncharacterized protein</fullName>
    </submittedName>
</protein>
<evidence type="ECO:0000313" key="2">
    <source>
        <dbReference type="EMBL" id="MEQ2158077.1"/>
    </source>
</evidence>
<reference evidence="2 3" key="1">
    <citation type="submission" date="2021-06" db="EMBL/GenBank/DDBJ databases">
        <authorList>
            <person name="Palmer J.M."/>
        </authorList>
    </citation>
    <scope>NUCLEOTIDE SEQUENCE [LARGE SCALE GENOMIC DNA]</scope>
    <source>
        <strain evidence="2 3">GA_2019</strain>
        <tissue evidence="2">Muscle</tissue>
    </source>
</reference>
<evidence type="ECO:0000256" key="1">
    <source>
        <dbReference type="SAM" id="SignalP"/>
    </source>
</evidence>